<dbReference type="EMBL" id="LMWI01000002">
    <property type="protein sequence ID" value="KUJ45785.1"/>
    <property type="molecule type" value="Genomic_DNA"/>
</dbReference>
<reference evidence="3 4" key="1">
    <citation type="submission" date="2015-10" db="EMBL/GenBank/DDBJ databases">
        <authorList>
            <person name="Ju K.-S."/>
            <person name="Doroghazi J.R."/>
            <person name="Metcalf W.W."/>
        </authorList>
    </citation>
    <scope>NUCLEOTIDE SEQUENCE [LARGE SCALE GENOMIC DNA]</scope>
    <source>
        <strain evidence="3 4">NRRL B-24793</strain>
    </source>
</reference>
<feature type="signal peptide" evidence="2">
    <location>
        <begin position="1"/>
        <end position="23"/>
    </location>
</feature>
<evidence type="ECO:0000313" key="4">
    <source>
        <dbReference type="Proteomes" id="UP000053246"/>
    </source>
</evidence>
<organism evidence="3 4">
    <name type="scientific">Micromonospora maris</name>
    <dbReference type="NCBI Taxonomy" id="1003110"/>
    <lineage>
        <taxon>Bacteria</taxon>
        <taxon>Bacillati</taxon>
        <taxon>Actinomycetota</taxon>
        <taxon>Actinomycetes</taxon>
        <taxon>Micromonosporales</taxon>
        <taxon>Micromonosporaceae</taxon>
        <taxon>Micromonospora</taxon>
    </lineage>
</organism>
<dbReference type="PROSITE" id="PS51257">
    <property type="entry name" value="PROKAR_LIPOPROTEIN"/>
    <property type="match status" value="1"/>
</dbReference>
<dbReference type="RefSeq" id="WP_013735230.1">
    <property type="nucleotide sequence ID" value="NZ_LMWI01000002.1"/>
</dbReference>
<comment type="caution">
    <text evidence="3">The sequence shown here is derived from an EMBL/GenBank/DDBJ whole genome shotgun (WGS) entry which is preliminary data.</text>
</comment>
<dbReference type="OMA" id="CETANKI"/>
<name>A0A9X0I2X8_9ACTN</name>
<evidence type="ECO:0000313" key="3">
    <source>
        <dbReference type="EMBL" id="KUJ45785.1"/>
    </source>
</evidence>
<evidence type="ECO:0008006" key="5">
    <source>
        <dbReference type="Google" id="ProtNLM"/>
    </source>
</evidence>
<feature type="region of interest" description="Disordered" evidence="1">
    <location>
        <begin position="29"/>
        <end position="59"/>
    </location>
</feature>
<sequence>MKRNRLFALALAGVTAFTLTACGGDDTDAPATSASATTAPAATSAAPTPDASAPAAADAGGDKKICEAVKEAGDESKQVLFDALQAGKEPTVKMLSETYTDMAVALGEAADAASTDSKVATAVKEFQTAVTEVAESSDPVAAGDKPAFQKTAANLTAACKETGVDINF</sequence>
<dbReference type="AlphaFoldDB" id="A0A9X0I2X8"/>
<feature type="chain" id="PRO_5040916322" description="Lipoprotein" evidence="2">
    <location>
        <begin position="24"/>
        <end position="168"/>
    </location>
</feature>
<dbReference type="Proteomes" id="UP000053246">
    <property type="component" value="Unassembled WGS sequence"/>
</dbReference>
<evidence type="ECO:0000256" key="2">
    <source>
        <dbReference type="SAM" id="SignalP"/>
    </source>
</evidence>
<proteinExistence type="predicted"/>
<keyword evidence="2" id="KW-0732">Signal</keyword>
<protein>
    <recommendedName>
        <fullName evidence="5">Lipoprotein</fullName>
    </recommendedName>
</protein>
<keyword evidence="4" id="KW-1185">Reference proteome</keyword>
<accession>A0A9X0I2X8</accession>
<evidence type="ECO:0000256" key="1">
    <source>
        <dbReference type="SAM" id="MobiDB-lite"/>
    </source>
</evidence>
<gene>
    <name evidence="3" type="ORF">ADL17_22470</name>
</gene>